<proteinExistence type="inferred from homology"/>
<comment type="subcellular location">
    <subcellularLocation>
        <location evidence="1">Cell membrane</location>
        <topology evidence="1">Multi-pass membrane protein</topology>
    </subcellularLocation>
</comment>
<dbReference type="AlphaFoldDB" id="A0A5E4QMD8"/>
<feature type="transmembrane region" description="Helical" evidence="12">
    <location>
        <begin position="79"/>
        <end position="99"/>
    </location>
</feature>
<dbReference type="Gene3D" id="1.20.1070.10">
    <property type="entry name" value="Rhodopsin 7-helix transmembrane proteins"/>
    <property type="match status" value="1"/>
</dbReference>
<evidence type="ECO:0000256" key="3">
    <source>
        <dbReference type="ARBA" id="ARBA00022475"/>
    </source>
</evidence>
<keyword evidence="4 11" id="KW-0812">Transmembrane</keyword>
<protein>
    <recommendedName>
        <fullName evidence="13">G-protein coupled receptors family 1 profile domain-containing protein</fullName>
    </recommendedName>
</protein>
<name>A0A5E4QMD8_9NEOP</name>
<dbReference type="EMBL" id="FZQP02003446">
    <property type="protein sequence ID" value="VVC98290.1"/>
    <property type="molecule type" value="Genomic_DNA"/>
</dbReference>
<keyword evidence="9 11" id="KW-0675">Receptor</keyword>
<evidence type="ECO:0000256" key="4">
    <source>
        <dbReference type="ARBA" id="ARBA00022692"/>
    </source>
</evidence>
<keyword evidence="15" id="KW-1185">Reference proteome</keyword>
<feature type="transmembrane region" description="Helical" evidence="12">
    <location>
        <begin position="119"/>
        <end position="148"/>
    </location>
</feature>
<evidence type="ECO:0000313" key="14">
    <source>
        <dbReference type="EMBL" id="VVC98290.1"/>
    </source>
</evidence>
<dbReference type="SUPFAM" id="SSF81321">
    <property type="entry name" value="Family A G protein-coupled receptor-like"/>
    <property type="match status" value="1"/>
</dbReference>
<keyword evidence="7 12" id="KW-0472">Membrane</keyword>
<gene>
    <name evidence="14" type="ORF">LSINAPIS_LOCUS9392</name>
</gene>
<dbReference type="PRINTS" id="PR00237">
    <property type="entry name" value="GPCRRHODOPSN"/>
</dbReference>
<dbReference type="InterPro" id="IPR000276">
    <property type="entry name" value="GPCR_Rhodpsn"/>
</dbReference>
<dbReference type="GO" id="GO:0005886">
    <property type="term" value="C:plasma membrane"/>
    <property type="evidence" value="ECO:0007669"/>
    <property type="project" value="UniProtKB-SubCell"/>
</dbReference>
<accession>A0A5E4QMD8</accession>
<evidence type="ECO:0000256" key="11">
    <source>
        <dbReference type="RuleBase" id="RU000688"/>
    </source>
</evidence>
<dbReference type="PANTHER" id="PTHR24248">
    <property type="entry name" value="ADRENERGIC RECEPTOR-RELATED G-PROTEIN COUPLED RECEPTOR"/>
    <property type="match status" value="1"/>
</dbReference>
<comment type="similarity">
    <text evidence="2 11">Belongs to the G-protein coupled receptor 1 family.</text>
</comment>
<dbReference type="PANTHER" id="PTHR24248:SF125">
    <property type="entry name" value="DOPAMINE D2-LIKE RECEPTOR"/>
    <property type="match status" value="1"/>
</dbReference>
<keyword evidence="3" id="KW-1003">Cell membrane</keyword>
<dbReference type="InterPro" id="IPR017452">
    <property type="entry name" value="GPCR_Rhodpsn_7TM"/>
</dbReference>
<evidence type="ECO:0000256" key="9">
    <source>
        <dbReference type="ARBA" id="ARBA00023170"/>
    </source>
</evidence>
<evidence type="ECO:0000256" key="5">
    <source>
        <dbReference type="ARBA" id="ARBA00022989"/>
    </source>
</evidence>
<dbReference type="Proteomes" id="UP000324832">
    <property type="component" value="Unassembled WGS sequence"/>
</dbReference>
<dbReference type="Pfam" id="PF00001">
    <property type="entry name" value="7tm_1"/>
    <property type="match status" value="1"/>
</dbReference>
<evidence type="ECO:0000256" key="8">
    <source>
        <dbReference type="ARBA" id="ARBA00023157"/>
    </source>
</evidence>
<dbReference type="PROSITE" id="PS00237">
    <property type="entry name" value="G_PROTEIN_RECEP_F1_1"/>
    <property type="match status" value="1"/>
</dbReference>
<keyword evidence="8" id="KW-1015">Disulfide bond</keyword>
<organism evidence="14 15">
    <name type="scientific">Leptidea sinapis</name>
    <dbReference type="NCBI Taxonomy" id="189913"/>
    <lineage>
        <taxon>Eukaryota</taxon>
        <taxon>Metazoa</taxon>
        <taxon>Ecdysozoa</taxon>
        <taxon>Arthropoda</taxon>
        <taxon>Hexapoda</taxon>
        <taxon>Insecta</taxon>
        <taxon>Pterygota</taxon>
        <taxon>Neoptera</taxon>
        <taxon>Endopterygota</taxon>
        <taxon>Lepidoptera</taxon>
        <taxon>Glossata</taxon>
        <taxon>Ditrysia</taxon>
        <taxon>Papilionoidea</taxon>
        <taxon>Pieridae</taxon>
        <taxon>Dismorphiinae</taxon>
        <taxon>Leptidea</taxon>
    </lineage>
</organism>
<feature type="transmembrane region" description="Helical" evidence="12">
    <location>
        <begin position="28"/>
        <end position="58"/>
    </location>
</feature>
<evidence type="ECO:0000256" key="6">
    <source>
        <dbReference type="ARBA" id="ARBA00023040"/>
    </source>
</evidence>
<feature type="domain" description="G-protein coupled receptors family 1 profile" evidence="13">
    <location>
        <begin position="47"/>
        <end position="262"/>
    </location>
</feature>
<evidence type="ECO:0000256" key="7">
    <source>
        <dbReference type="ARBA" id="ARBA00023136"/>
    </source>
</evidence>
<keyword evidence="5 12" id="KW-1133">Transmembrane helix</keyword>
<evidence type="ECO:0000256" key="2">
    <source>
        <dbReference type="ARBA" id="ARBA00010663"/>
    </source>
</evidence>
<keyword evidence="10 11" id="KW-0807">Transducer</keyword>
<evidence type="ECO:0000256" key="10">
    <source>
        <dbReference type="ARBA" id="ARBA00023224"/>
    </source>
</evidence>
<dbReference type="PROSITE" id="PS50262">
    <property type="entry name" value="G_PROTEIN_RECEP_F1_2"/>
    <property type="match status" value="1"/>
</dbReference>
<evidence type="ECO:0000313" key="15">
    <source>
        <dbReference type="Proteomes" id="UP000324832"/>
    </source>
</evidence>
<keyword evidence="6 11" id="KW-0297">G-protein coupled receptor</keyword>
<evidence type="ECO:0000259" key="13">
    <source>
        <dbReference type="PROSITE" id="PS50262"/>
    </source>
</evidence>
<evidence type="ECO:0000256" key="12">
    <source>
        <dbReference type="SAM" id="Phobius"/>
    </source>
</evidence>
<sequence>MCHHTATCLWWEHCGACEEPPSTIPSSAWWWLTLLLASLTMDVLCCTASILSLCALGWERWCGITTPLARAKRHRIARRLAYLVWPIATAVALPTAFIPSPRHFHPGELAKACTVNTNIGYVFFSITLSFYIPAVMMGVMYGFILKALATPPPVRMHRGRIANPEKQPVRPKISTITAPQQNGSKASPENPQSIITNQITGYSGATHVATKTRHTHNYNVDGFVPRVLDAVLHSLFDCVSDTAWQWCTWLGYLNSSLNPIVYAAASPTVRRVIRA</sequence>
<reference evidence="14 15" key="1">
    <citation type="submission" date="2017-07" db="EMBL/GenBank/DDBJ databases">
        <authorList>
            <person name="Talla V."/>
            <person name="Backstrom N."/>
        </authorList>
    </citation>
    <scope>NUCLEOTIDE SEQUENCE [LARGE SCALE GENOMIC DNA]</scope>
</reference>
<evidence type="ECO:0000256" key="1">
    <source>
        <dbReference type="ARBA" id="ARBA00004651"/>
    </source>
</evidence>
<dbReference type="GO" id="GO:0004930">
    <property type="term" value="F:G protein-coupled receptor activity"/>
    <property type="evidence" value="ECO:0007669"/>
    <property type="project" value="UniProtKB-KW"/>
</dbReference>